<dbReference type="SUPFAM" id="SSF53474">
    <property type="entry name" value="alpha/beta-Hydrolases"/>
    <property type="match status" value="1"/>
</dbReference>
<dbReference type="InterPro" id="IPR029058">
    <property type="entry name" value="AB_hydrolase_fold"/>
</dbReference>
<dbReference type="GO" id="GO:0017171">
    <property type="term" value="F:serine hydrolase activity"/>
    <property type="evidence" value="ECO:0007669"/>
    <property type="project" value="TreeGrafter"/>
</dbReference>
<dbReference type="PANTHER" id="PTHR11610">
    <property type="entry name" value="LIPASE"/>
    <property type="match status" value="1"/>
</dbReference>
<dbReference type="PRINTS" id="PR00821">
    <property type="entry name" value="TAGLIPASE"/>
</dbReference>
<dbReference type="EMBL" id="OV725083">
    <property type="protein sequence ID" value="CAH1407440.1"/>
    <property type="molecule type" value="Genomic_DNA"/>
</dbReference>
<evidence type="ECO:0000256" key="4">
    <source>
        <dbReference type="RuleBase" id="RU004262"/>
    </source>
</evidence>
<evidence type="ECO:0000256" key="2">
    <source>
        <dbReference type="ARBA" id="ARBA00010701"/>
    </source>
</evidence>
<dbReference type="GO" id="GO:0016042">
    <property type="term" value="P:lipid catabolic process"/>
    <property type="evidence" value="ECO:0007669"/>
    <property type="project" value="TreeGrafter"/>
</dbReference>
<evidence type="ECO:0000313" key="6">
    <source>
        <dbReference type="EMBL" id="CAH1407440.1"/>
    </source>
</evidence>
<name>A0A9P0MWB9_NEZVI</name>
<protein>
    <recommendedName>
        <fullName evidence="5">Lipase domain-containing protein</fullName>
    </recommendedName>
</protein>
<dbReference type="GO" id="GO:0016298">
    <property type="term" value="F:lipase activity"/>
    <property type="evidence" value="ECO:0007669"/>
    <property type="project" value="InterPro"/>
</dbReference>
<evidence type="ECO:0000256" key="3">
    <source>
        <dbReference type="ARBA" id="ARBA00022525"/>
    </source>
</evidence>
<keyword evidence="7" id="KW-1185">Reference proteome</keyword>
<gene>
    <name evidence="6" type="ORF">NEZAVI_LOCUS15156</name>
</gene>
<dbReference type="PANTHER" id="PTHR11610:SF150">
    <property type="entry name" value="FI01825P-RELATED"/>
    <property type="match status" value="1"/>
</dbReference>
<comment type="subcellular location">
    <subcellularLocation>
        <location evidence="1">Secreted</location>
    </subcellularLocation>
</comment>
<dbReference type="InterPro" id="IPR013818">
    <property type="entry name" value="Lipase"/>
</dbReference>
<evidence type="ECO:0000259" key="5">
    <source>
        <dbReference type="Pfam" id="PF00151"/>
    </source>
</evidence>
<dbReference type="Pfam" id="PF00151">
    <property type="entry name" value="Lipase"/>
    <property type="match status" value="1"/>
</dbReference>
<dbReference type="GO" id="GO:0005615">
    <property type="term" value="C:extracellular space"/>
    <property type="evidence" value="ECO:0007669"/>
    <property type="project" value="TreeGrafter"/>
</dbReference>
<proteinExistence type="inferred from homology"/>
<keyword evidence="3" id="KW-0964">Secreted</keyword>
<organism evidence="6 7">
    <name type="scientific">Nezara viridula</name>
    <name type="common">Southern green stink bug</name>
    <name type="synonym">Cimex viridulus</name>
    <dbReference type="NCBI Taxonomy" id="85310"/>
    <lineage>
        <taxon>Eukaryota</taxon>
        <taxon>Metazoa</taxon>
        <taxon>Ecdysozoa</taxon>
        <taxon>Arthropoda</taxon>
        <taxon>Hexapoda</taxon>
        <taxon>Insecta</taxon>
        <taxon>Pterygota</taxon>
        <taxon>Neoptera</taxon>
        <taxon>Paraneoptera</taxon>
        <taxon>Hemiptera</taxon>
        <taxon>Heteroptera</taxon>
        <taxon>Panheteroptera</taxon>
        <taxon>Pentatomomorpha</taxon>
        <taxon>Pentatomoidea</taxon>
        <taxon>Pentatomidae</taxon>
        <taxon>Pentatominae</taxon>
        <taxon>Nezara</taxon>
    </lineage>
</organism>
<comment type="similarity">
    <text evidence="2 4">Belongs to the AB hydrolase superfamily. Lipase family.</text>
</comment>
<sequence>MYSSSHQNTYIKINLITIFYSLLDFFARMDINLVLSFFLGICSLQVSVLAQSEAEPELGFQFPNFFNFGNSNRSVNFFLYNRESNSTPAVFHALVRRRSLLPNFRNNKPLKVVIHGWMGRDDKRFCSNIREGLLKNEDVNVITVDWSGDGSTNLLYPIARSRVPEVAATVAEFLDNLNQRYGVKLEDIHVLGHSLGAHIAGIAGYKVTTGKIGRITGLDPAGPFFSMEKPDERLSKDSAIFVDVIHTCGKFLGFDDQLDMQTSILTVENSDSLVADLTYMVLAVT</sequence>
<reference evidence="6" key="1">
    <citation type="submission" date="2022-01" db="EMBL/GenBank/DDBJ databases">
        <authorList>
            <person name="King R."/>
        </authorList>
    </citation>
    <scope>NUCLEOTIDE SEQUENCE</scope>
</reference>
<dbReference type="Gene3D" id="3.40.50.1820">
    <property type="entry name" value="alpha/beta hydrolase"/>
    <property type="match status" value="1"/>
</dbReference>
<dbReference type="InterPro" id="IPR000734">
    <property type="entry name" value="TAG_lipase"/>
</dbReference>
<evidence type="ECO:0000313" key="7">
    <source>
        <dbReference type="Proteomes" id="UP001152798"/>
    </source>
</evidence>
<dbReference type="OrthoDB" id="199913at2759"/>
<evidence type="ECO:0000256" key="1">
    <source>
        <dbReference type="ARBA" id="ARBA00004613"/>
    </source>
</evidence>
<dbReference type="Proteomes" id="UP001152798">
    <property type="component" value="Chromosome 7"/>
</dbReference>
<accession>A0A9P0MWB9</accession>
<dbReference type="AlphaFoldDB" id="A0A9P0MWB9"/>
<feature type="domain" description="Lipase" evidence="5">
    <location>
        <begin position="71"/>
        <end position="250"/>
    </location>
</feature>